<keyword evidence="3" id="KW-1185">Reference proteome</keyword>
<feature type="signal peptide" evidence="1">
    <location>
        <begin position="1"/>
        <end position="26"/>
    </location>
</feature>
<reference evidence="2 3" key="1">
    <citation type="submission" date="2016-11" db="EMBL/GenBank/DDBJ databases">
        <authorList>
            <person name="Jaros S."/>
            <person name="Januszkiewicz K."/>
            <person name="Wedrychowicz H."/>
        </authorList>
    </citation>
    <scope>NUCLEOTIDE SEQUENCE [LARGE SCALE GENOMIC DNA]</scope>
    <source>
        <strain evidence="2 3">DSM 18772</strain>
    </source>
</reference>
<dbReference type="InParanoid" id="A0A1M6IYV6"/>
<evidence type="ECO:0000256" key="1">
    <source>
        <dbReference type="SAM" id="SignalP"/>
    </source>
</evidence>
<sequence>MTRKLASLSFILVLISIMALKHPAFAYCLCEHKIITLHECSNMAKASSEEPPSCPHCAAKERQEKAKENCTLEISFDAGDFFWQDGTDTPHPPSAADAPPLVYIDLKLPRPSGSDHGVLARQNAPPPRPPLRAYTGIYRL</sequence>
<protein>
    <submittedName>
        <fullName evidence="2">Uncharacterized protein</fullName>
    </submittedName>
</protein>
<dbReference type="STRING" id="1123071.SAMN02745181_1957"/>
<dbReference type="AlphaFoldDB" id="A0A1M6IYV6"/>
<dbReference type="RefSeq" id="WP_143183529.1">
    <property type="nucleotide sequence ID" value="NZ_FQYR01000003.1"/>
</dbReference>
<dbReference type="EMBL" id="FQYR01000003">
    <property type="protein sequence ID" value="SHJ39668.1"/>
    <property type="molecule type" value="Genomic_DNA"/>
</dbReference>
<feature type="chain" id="PRO_5013042342" evidence="1">
    <location>
        <begin position="27"/>
        <end position="140"/>
    </location>
</feature>
<keyword evidence="1" id="KW-0732">Signal</keyword>
<gene>
    <name evidence="2" type="ORF">SAMN02745181_1957</name>
</gene>
<dbReference type="Proteomes" id="UP000184510">
    <property type="component" value="Unassembled WGS sequence"/>
</dbReference>
<accession>A0A1M6IYV6</accession>
<evidence type="ECO:0000313" key="3">
    <source>
        <dbReference type="Proteomes" id="UP000184510"/>
    </source>
</evidence>
<organism evidence="2 3">
    <name type="scientific">Rubritalea squalenifaciens DSM 18772</name>
    <dbReference type="NCBI Taxonomy" id="1123071"/>
    <lineage>
        <taxon>Bacteria</taxon>
        <taxon>Pseudomonadati</taxon>
        <taxon>Verrucomicrobiota</taxon>
        <taxon>Verrucomicrobiia</taxon>
        <taxon>Verrucomicrobiales</taxon>
        <taxon>Rubritaleaceae</taxon>
        <taxon>Rubritalea</taxon>
    </lineage>
</organism>
<proteinExistence type="predicted"/>
<name>A0A1M6IYV6_9BACT</name>
<evidence type="ECO:0000313" key="2">
    <source>
        <dbReference type="EMBL" id="SHJ39668.1"/>
    </source>
</evidence>